<evidence type="ECO:0000256" key="2">
    <source>
        <dbReference type="SAM" id="MobiDB-lite"/>
    </source>
</evidence>
<evidence type="ECO:0000313" key="5">
    <source>
        <dbReference type="Proteomes" id="UP000327157"/>
    </source>
</evidence>
<feature type="compositionally biased region" description="Polar residues" evidence="2">
    <location>
        <begin position="170"/>
        <end position="184"/>
    </location>
</feature>
<dbReference type="SMART" id="SM00343">
    <property type="entry name" value="ZnF_C2HC"/>
    <property type="match status" value="1"/>
</dbReference>
<dbReference type="PANTHER" id="PTHR35046">
    <property type="entry name" value="ZINC KNUCKLE (CCHC-TYPE) FAMILY PROTEIN"/>
    <property type="match status" value="1"/>
</dbReference>
<keyword evidence="1" id="KW-0863">Zinc-finger</keyword>
<dbReference type="InterPro" id="IPR056924">
    <property type="entry name" value="SH3_Tf2-1"/>
</dbReference>
<keyword evidence="5" id="KW-1185">Reference proteome</keyword>
<feature type="region of interest" description="Disordered" evidence="2">
    <location>
        <begin position="138"/>
        <end position="191"/>
    </location>
</feature>
<dbReference type="Pfam" id="PF24626">
    <property type="entry name" value="SH3_Tf2-1"/>
    <property type="match status" value="1"/>
</dbReference>
<dbReference type="GO" id="GO:0003676">
    <property type="term" value="F:nucleic acid binding"/>
    <property type="evidence" value="ECO:0007669"/>
    <property type="project" value="InterPro"/>
</dbReference>
<dbReference type="CDD" id="cd00303">
    <property type="entry name" value="retropepsin_like"/>
    <property type="match status" value="1"/>
</dbReference>
<gene>
    <name evidence="4" type="ORF">D8674_025381</name>
</gene>
<dbReference type="InterPro" id="IPR001878">
    <property type="entry name" value="Znf_CCHC"/>
</dbReference>
<dbReference type="InterPro" id="IPR005162">
    <property type="entry name" value="Retrotrans_gag_dom"/>
</dbReference>
<proteinExistence type="predicted"/>
<dbReference type="AlphaFoldDB" id="A0A5N5H5H0"/>
<evidence type="ECO:0000256" key="1">
    <source>
        <dbReference type="PROSITE-ProRule" id="PRU00047"/>
    </source>
</evidence>
<name>A0A5N5H5H0_9ROSA</name>
<reference evidence="4 5" key="1">
    <citation type="submission" date="2019-09" db="EMBL/GenBank/DDBJ databases">
        <authorList>
            <person name="Ou C."/>
        </authorList>
    </citation>
    <scope>NUCLEOTIDE SEQUENCE [LARGE SCALE GENOMIC DNA]</scope>
    <source>
        <strain evidence="4">S2</strain>
        <tissue evidence="4">Leaf</tissue>
    </source>
</reference>
<dbReference type="PROSITE" id="PS50158">
    <property type="entry name" value="ZF_CCHC"/>
    <property type="match status" value="1"/>
</dbReference>
<evidence type="ECO:0000313" key="4">
    <source>
        <dbReference type="EMBL" id="KAB2623199.1"/>
    </source>
</evidence>
<comment type="caution">
    <text evidence="4">The sequence shown here is derived from an EMBL/GenBank/DDBJ whole genome shotgun (WGS) entry which is preliminary data.</text>
</comment>
<dbReference type="InterPro" id="IPR043502">
    <property type="entry name" value="DNA/RNA_pol_sf"/>
</dbReference>
<reference evidence="4 5" key="3">
    <citation type="submission" date="2019-11" db="EMBL/GenBank/DDBJ databases">
        <title>A de novo genome assembly of a pear dwarfing rootstock.</title>
        <authorList>
            <person name="Wang F."/>
            <person name="Wang J."/>
            <person name="Li S."/>
            <person name="Zhang Y."/>
            <person name="Fang M."/>
            <person name="Ma L."/>
            <person name="Zhao Y."/>
            <person name="Jiang S."/>
        </authorList>
    </citation>
    <scope>NUCLEOTIDE SEQUENCE [LARGE SCALE GENOMIC DNA]</scope>
    <source>
        <strain evidence="4">S2</strain>
        <tissue evidence="4">Leaf</tissue>
    </source>
</reference>
<dbReference type="Gene3D" id="3.10.10.10">
    <property type="entry name" value="HIV Type 1 Reverse Transcriptase, subunit A, domain 1"/>
    <property type="match status" value="1"/>
</dbReference>
<accession>A0A5N5H5H0</accession>
<evidence type="ECO:0000259" key="3">
    <source>
        <dbReference type="PROSITE" id="PS50158"/>
    </source>
</evidence>
<dbReference type="GO" id="GO:0008270">
    <property type="term" value="F:zinc ion binding"/>
    <property type="evidence" value="ECO:0007669"/>
    <property type="project" value="UniProtKB-KW"/>
</dbReference>
<protein>
    <recommendedName>
        <fullName evidence="3">CCHC-type domain-containing protein</fullName>
    </recommendedName>
</protein>
<dbReference type="SUPFAM" id="SSF56672">
    <property type="entry name" value="DNA/RNA polymerases"/>
    <property type="match status" value="1"/>
</dbReference>
<keyword evidence="1" id="KW-0862">Zinc</keyword>
<dbReference type="PANTHER" id="PTHR35046:SF18">
    <property type="entry name" value="RNA-DIRECTED DNA POLYMERASE"/>
    <property type="match status" value="1"/>
</dbReference>
<dbReference type="EMBL" id="SMOL01000231">
    <property type="protein sequence ID" value="KAB2623199.1"/>
    <property type="molecule type" value="Genomic_DNA"/>
</dbReference>
<dbReference type="Pfam" id="PF03732">
    <property type="entry name" value="Retrotrans_gag"/>
    <property type="match status" value="1"/>
</dbReference>
<organism evidence="4 5">
    <name type="scientific">Pyrus ussuriensis x Pyrus communis</name>
    <dbReference type="NCBI Taxonomy" id="2448454"/>
    <lineage>
        <taxon>Eukaryota</taxon>
        <taxon>Viridiplantae</taxon>
        <taxon>Streptophyta</taxon>
        <taxon>Embryophyta</taxon>
        <taxon>Tracheophyta</taxon>
        <taxon>Spermatophyta</taxon>
        <taxon>Magnoliopsida</taxon>
        <taxon>eudicotyledons</taxon>
        <taxon>Gunneridae</taxon>
        <taxon>Pentapetalae</taxon>
        <taxon>rosids</taxon>
        <taxon>fabids</taxon>
        <taxon>Rosales</taxon>
        <taxon>Rosaceae</taxon>
        <taxon>Amygdaloideae</taxon>
        <taxon>Maleae</taxon>
        <taxon>Pyrus</taxon>
    </lineage>
</organism>
<keyword evidence="1" id="KW-0479">Metal-binding</keyword>
<reference evidence="5" key="2">
    <citation type="submission" date="2019-10" db="EMBL/GenBank/DDBJ databases">
        <title>A de novo genome assembly of a pear dwarfing rootstock.</title>
        <authorList>
            <person name="Wang F."/>
            <person name="Wang J."/>
            <person name="Li S."/>
            <person name="Zhang Y."/>
            <person name="Fang M."/>
            <person name="Ma L."/>
            <person name="Zhao Y."/>
            <person name="Jiang S."/>
        </authorList>
    </citation>
    <scope>NUCLEOTIDE SEQUENCE [LARGE SCALE GENOMIC DNA]</scope>
</reference>
<feature type="domain" description="CCHC-type" evidence="3">
    <location>
        <begin position="196"/>
        <end position="212"/>
    </location>
</feature>
<sequence>MRPFESFDTRCWESGLRIDIPEFYGSIQPEEAQLCGEGKNKIETWEKHMCMTFLPSNYSRLVYQQAQNLRQGNRTVTEYTTEFYQLIARSDIVETEEHMVSRYIVGLRIPFQDTLNLFDHFSVVKAHQRALQIEKQMSRKENTGGSWAASSSNNQGGVSNSAPSRLQAPQVHNTRTNSNTTPGKAQTVGPERGGSRCFNCGEYGHRMAVCTKGGKTSKRLFTEGENQAPVYDEYVQDDAAMEEFVIGDEVSLLVVQRTCFTPRETKEDDGWLRHNIFQSTCTIGGKVCRLVIDFGSCENVIFEEARALIPFSIGTNYKDKVWCDVVPMDACHILLGRPWEFDRCVMHNGWKNTYSFMMSFLRSCLRVCHHCITFNAPKVDYTWRLCTYSRAINKITLDLKSGYYQIRIREGDEWNTACKTCEGLYAWLIMPFGLSNALSTFMRVVEKINPIAYRLKLPSHLRIADVFNIKHLMPYHSASSVEEDCLNSRVNSSQPWENDANTLG</sequence>
<feature type="compositionally biased region" description="Low complexity" evidence="2">
    <location>
        <begin position="148"/>
        <end position="162"/>
    </location>
</feature>
<dbReference type="Proteomes" id="UP000327157">
    <property type="component" value="Chromosome 4"/>
</dbReference>
<dbReference type="OrthoDB" id="407598at2759"/>